<proteinExistence type="predicted"/>
<feature type="region of interest" description="Disordered" evidence="1">
    <location>
        <begin position="1"/>
        <end position="76"/>
    </location>
</feature>
<gene>
    <name evidence="2" type="ORF">GCM10025780_31720</name>
</gene>
<accession>A0ABP8WAM0</accession>
<evidence type="ECO:0000313" key="2">
    <source>
        <dbReference type="EMBL" id="GAA4683646.1"/>
    </source>
</evidence>
<reference evidence="3" key="1">
    <citation type="journal article" date="2019" name="Int. J. Syst. Evol. Microbiol.">
        <title>The Global Catalogue of Microorganisms (GCM) 10K type strain sequencing project: providing services to taxonomists for standard genome sequencing and annotation.</title>
        <authorList>
            <consortium name="The Broad Institute Genomics Platform"/>
            <consortium name="The Broad Institute Genome Sequencing Center for Infectious Disease"/>
            <person name="Wu L."/>
            <person name="Ma J."/>
        </authorList>
    </citation>
    <scope>NUCLEOTIDE SEQUENCE [LARGE SCALE GENOMIC DNA]</scope>
    <source>
        <strain evidence="3">JCM 18956</strain>
    </source>
</reference>
<organism evidence="2 3">
    <name type="scientific">Frondihabitans cladoniiphilus</name>
    <dbReference type="NCBI Taxonomy" id="715785"/>
    <lineage>
        <taxon>Bacteria</taxon>
        <taxon>Bacillati</taxon>
        <taxon>Actinomycetota</taxon>
        <taxon>Actinomycetes</taxon>
        <taxon>Micrococcales</taxon>
        <taxon>Microbacteriaceae</taxon>
        <taxon>Frondihabitans</taxon>
    </lineage>
</organism>
<comment type="caution">
    <text evidence="2">The sequence shown here is derived from an EMBL/GenBank/DDBJ whole genome shotgun (WGS) entry which is preliminary data.</text>
</comment>
<sequence length="113" mass="11971">MAGDPHCPHFGGPDAPRSGHAGTGEDHPSRVSRLRGCHPSPLARNDASLFDDVGRCPRGPPIPEVPGISRPRKVARSARWPTTVAVWSPGIPEPVPAKARNGRTPHPFGQDNG</sequence>
<keyword evidence="3" id="KW-1185">Reference proteome</keyword>
<evidence type="ECO:0000256" key="1">
    <source>
        <dbReference type="SAM" id="MobiDB-lite"/>
    </source>
</evidence>
<evidence type="ECO:0000313" key="3">
    <source>
        <dbReference type="Proteomes" id="UP001501295"/>
    </source>
</evidence>
<name>A0ABP8WAM0_9MICO</name>
<dbReference type="EMBL" id="BAABLM010000010">
    <property type="protein sequence ID" value="GAA4683646.1"/>
    <property type="molecule type" value="Genomic_DNA"/>
</dbReference>
<dbReference type="Proteomes" id="UP001501295">
    <property type="component" value="Unassembled WGS sequence"/>
</dbReference>
<feature type="region of interest" description="Disordered" evidence="1">
    <location>
        <begin position="89"/>
        <end position="113"/>
    </location>
</feature>
<protein>
    <submittedName>
        <fullName evidence="2">Uncharacterized protein</fullName>
    </submittedName>
</protein>